<dbReference type="AlphaFoldDB" id="A0A1Y1W1L8"/>
<evidence type="ECO:0000313" key="2">
    <source>
        <dbReference type="EMBL" id="ORX67401.1"/>
    </source>
</evidence>
<organism evidence="2 3">
    <name type="scientific">Linderina pennispora</name>
    <dbReference type="NCBI Taxonomy" id="61395"/>
    <lineage>
        <taxon>Eukaryota</taxon>
        <taxon>Fungi</taxon>
        <taxon>Fungi incertae sedis</taxon>
        <taxon>Zoopagomycota</taxon>
        <taxon>Kickxellomycotina</taxon>
        <taxon>Kickxellomycetes</taxon>
        <taxon>Kickxellales</taxon>
        <taxon>Kickxellaceae</taxon>
        <taxon>Linderina</taxon>
    </lineage>
</organism>
<reference evidence="2 3" key="1">
    <citation type="submission" date="2016-07" db="EMBL/GenBank/DDBJ databases">
        <title>Pervasive Adenine N6-methylation of Active Genes in Fungi.</title>
        <authorList>
            <consortium name="DOE Joint Genome Institute"/>
            <person name="Mondo S.J."/>
            <person name="Dannebaum R.O."/>
            <person name="Kuo R.C."/>
            <person name="Labutti K."/>
            <person name="Haridas S."/>
            <person name="Kuo A."/>
            <person name="Salamov A."/>
            <person name="Ahrendt S.R."/>
            <person name="Lipzen A."/>
            <person name="Sullivan W."/>
            <person name="Andreopoulos W.B."/>
            <person name="Clum A."/>
            <person name="Lindquist E."/>
            <person name="Daum C."/>
            <person name="Ramamoorthy G.K."/>
            <person name="Gryganskyi A."/>
            <person name="Culley D."/>
            <person name="Magnuson J.K."/>
            <person name="James T.Y."/>
            <person name="O'Malley M.A."/>
            <person name="Stajich J.E."/>
            <person name="Spatafora J.W."/>
            <person name="Visel A."/>
            <person name="Grigoriev I.V."/>
        </authorList>
    </citation>
    <scope>NUCLEOTIDE SEQUENCE [LARGE SCALE GENOMIC DNA]</scope>
    <source>
        <strain evidence="2 3">ATCC 12442</strain>
    </source>
</reference>
<feature type="compositionally biased region" description="Polar residues" evidence="1">
    <location>
        <begin position="1"/>
        <end position="11"/>
    </location>
</feature>
<name>A0A1Y1W1L8_9FUNG</name>
<feature type="region of interest" description="Disordered" evidence="1">
    <location>
        <begin position="1"/>
        <end position="37"/>
    </location>
</feature>
<dbReference type="Proteomes" id="UP000193922">
    <property type="component" value="Unassembled WGS sequence"/>
</dbReference>
<evidence type="ECO:0000256" key="1">
    <source>
        <dbReference type="SAM" id="MobiDB-lite"/>
    </source>
</evidence>
<sequence>MLPQHTTTRQRGPSKEWSATLPKASETSNEPGSANRLRRANPWICPFLPGGDNRPPHPLALLGWVLDLPGQR</sequence>
<evidence type="ECO:0000313" key="3">
    <source>
        <dbReference type="Proteomes" id="UP000193922"/>
    </source>
</evidence>
<gene>
    <name evidence="2" type="ORF">DL89DRAFT_269230</name>
</gene>
<accession>A0A1Y1W1L8</accession>
<protein>
    <submittedName>
        <fullName evidence="2">Uncharacterized protein</fullName>
    </submittedName>
</protein>
<proteinExistence type="predicted"/>
<keyword evidence="3" id="KW-1185">Reference proteome</keyword>
<dbReference type="GeneID" id="63804855"/>
<comment type="caution">
    <text evidence="2">The sequence shown here is derived from an EMBL/GenBank/DDBJ whole genome shotgun (WGS) entry which is preliminary data.</text>
</comment>
<dbReference type="EMBL" id="MCFD01000012">
    <property type="protein sequence ID" value="ORX67401.1"/>
    <property type="molecule type" value="Genomic_DNA"/>
</dbReference>
<dbReference type="RefSeq" id="XP_040741288.1">
    <property type="nucleotide sequence ID" value="XM_040888207.1"/>
</dbReference>